<dbReference type="RefSeq" id="WP_100905118.1">
    <property type="nucleotide sequence ID" value="NZ_CP017766.1"/>
</dbReference>
<reference evidence="4 7" key="2">
    <citation type="submission" date="2020-04" db="EMBL/GenBank/DDBJ databases">
        <title>Draft genome of Methanobacterium subterraneum isolated from animal feces.</title>
        <authorList>
            <person name="Ouboter H.T."/>
            <person name="Berger S."/>
            <person name="Gungor E."/>
            <person name="Jetten M.S.M."/>
            <person name="Welte C.U."/>
        </authorList>
    </citation>
    <scope>NUCLEOTIDE SEQUENCE [LARGE SCALE GENOMIC DNA]</scope>
    <source>
        <strain evidence="4">HO_2020</strain>
    </source>
</reference>
<feature type="transmembrane region" description="Helical" evidence="1">
    <location>
        <begin position="162"/>
        <end position="182"/>
    </location>
</feature>
<keyword evidence="1" id="KW-0472">Membrane</keyword>
<sequence length="309" mass="32909">MVDIKEIKKIRAAPFTLMTSSIHAILAFIAAILLILFFGTIAALIPGMGLFASFITLLGLSIIILWPLTSFFLNIVYTFILALLYNVLAARVGGIKLGMEGDELKTIPVVSMALILSCVVAILTFIMGLYMGLAGSSILSLFSGIIPIAANMAANTTNATDIAALPTGAGMAAISGIWALFWIIIMPIIAFIFSFIGYALFALFYNIVIPKVGGIRLIFAEAANGFELTNIPVLPAAIALSVVSAIFGLLQGLLNLAQFSMMGDVLGGFMMLIVQIISSFIMTFIIVALATLIYNFLQPRIGGVKLVLE</sequence>
<dbReference type="EMBL" id="JABBYL010000040">
    <property type="protein sequence ID" value="NMO10443.1"/>
    <property type="molecule type" value="Genomic_DNA"/>
</dbReference>
<dbReference type="Proteomes" id="UP000591058">
    <property type="component" value="Unassembled WGS sequence"/>
</dbReference>
<feature type="transmembrane region" description="Helical" evidence="1">
    <location>
        <begin position="270"/>
        <end position="297"/>
    </location>
</feature>
<dbReference type="AlphaFoldDB" id="A0A2H4VAM6"/>
<dbReference type="EMBL" id="CP017766">
    <property type="protein sequence ID" value="AUB55141.1"/>
    <property type="molecule type" value="Genomic_DNA"/>
</dbReference>
<accession>A0A2H4VAM6</accession>
<keyword evidence="5" id="KW-1185">Reference proteome</keyword>
<evidence type="ECO:0008006" key="8">
    <source>
        <dbReference type="Google" id="ProtNLM"/>
    </source>
</evidence>
<gene>
    <name evidence="2" type="ORF">BK007_03330</name>
    <name evidence="3" type="ORF">BK009_09940</name>
    <name evidence="4" type="ORF">HG719_11560</name>
</gene>
<name>A0A2H4VAM6_9EURY</name>
<accession>A0A2H4VS95</accession>
<reference evidence="5 6" key="1">
    <citation type="submission" date="2016-10" db="EMBL/GenBank/DDBJ databases">
        <title>Comparative genomics between deep and shallow subseafloor isolates.</title>
        <authorList>
            <person name="Ishii S."/>
            <person name="Miller J.R."/>
            <person name="Sutton G."/>
            <person name="Suzuki S."/>
            <person name="Methe B."/>
            <person name="Inagaki F."/>
            <person name="Imachi H."/>
        </authorList>
    </citation>
    <scope>NUCLEOTIDE SEQUENCE [LARGE SCALE GENOMIC DNA]</scope>
    <source>
        <strain evidence="3 5">A8p</strain>
        <strain evidence="2 6">MO-MB1</strain>
    </source>
</reference>
<keyword evidence="1" id="KW-1133">Transmembrane helix</keyword>
<evidence type="ECO:0000256" key="1">
    <source>
        <dbReference type="SAM" id="Phobius"/>
    </source>
</evidence>
<evidence type="ECO:0000313" key="7">
    <source>
        <dbReference type="Proteomes" id="UP000591058"/>
    </source>
</evidence>
<evidence type="ECO:0000313" key="4">
    <source>
        <dbReference type="EMBL" id="NMO10443.1"/>
    </source>
</evidence>
<dbReference type="OrthoDB" id="71451at2157"/>
<organism evidence="2 6">
    <name type="scientific">Methanobacterium subterraneum</name>
    <dbReference type="NCBI Taxonomy" id="59277"/>
    <lineage>
        <taxon>Archaea</taxon>
        <taxon>Methanobacteriati</taxon>
        <taxon>Methanobacteriota</taxon>
        <taxon>Methanomada group</taxon>
        <taxon>Methanobacteria</taxon>
        <taxon>Methanobacteriales</taxon>
        <taxon>Methanobacteriaceae</taxon>
        <taxon>Methanobacterium</taxon>
    </lineage>
</organism>
<dbReference type="Proteomes" id="UP000232806">
    <property type="component" value="Chromosome"/>
</dbReference>
<evidence type="ECO:0000313" key="2">
    <source>
        <dbReference type="EMBL" id="AUB55141.1"/>
    </source>
</evidence>
<feature type="transmembrane region" description="Helical" evidence="1">
    <location>
        <begin position="106"/>
        <end position="127"/>
    </location>
</feature>
<dbReference type="EMBL" id="CP017768">
    <property type="protein sequence ID" value="AUB60969.1"/>
    <property type="molecule type" value="Genomic_DNA"/>
</dbReference>
<feature type="transmembrane region" description="Helical" evidence="1">
    <location>
        <begin position="228"/>
        <end position="250"/>
    </location>
</feature>
<feature type="transmembrane region" description="Helical" evidence="1">
    <location>
        <begin position="22"/>
        <end position="45"/>
    </location>
</feature>
<feature type="transmembrane region" description="Helical" evidence="1">
    <location>
        <begin position="133"/>
        <end position="150"/>
    </location>
</feature>
<keyword evidence="1" id="KW-0812">Transmembrane</keyword>
<evidence type="ECO:0000313" key="5">
    <source>
        <dbReference type="Proteomes" id="UP000232631"/>
    </source>
</evidence>
<proteinExistence type="predicted"/>
<evidence type="ECO:0000313" key="3">
    <source>
        <dbReference type="EMBL" id="AUB60969.1"/>
    </source>
</evidence>
<dbReference type="Proteomes" id="UP000232631">
    <property type="component" value="Chromosome"/>
</dbReference>
<protein>
    <recommendedName>
        <fullName evidence="8">DUF3566 domain-containing protein</fullName>
    </recommendedName>
</protein>
<dbReference type="KEGG" id="msub:BK009_09940"/>
<evidence type="ECO:0000313" key="6">
    <source>
        <dbReference type="Proteomes" id="UP000232806"/>
    </source>
</evidence>
<feature type="transmembrane region" description="Helical" evidence="1">
    <location>
        <begin position="188"/>
        <end position="208"/>
    </location>
</feature>
<dbReference type="GeneID" id="35123521"/>